<evidence type="ECO:0000313" key="10">
    <source>
        <dbReference type="Proteomes" id="UP000231586"/>
    </source>
</evidence>
<keyword evidence="4 7" id="KW-0812">Transmembrane</keyword>
<protein>
    <submittedName>
        <fullName evidence="9">Carbohydrate ABC transporter membrane protein 1 (CUT1 family)</fullName>
    </submittedName>
</protein>
<reference evidence="9 10" key="1">
    <citation type="submission" date="2017-11" db="EMBL/GenBank/DDBJ databases">
        <title>Genomic Encyclopedia of Archaeal and Bacterial Type Strains, Phase II (KMG-II): From Individual Species to Whole Genera.</title>
        <authorList>
            <person name="Goeker M."/>
        </authorList>
    </citation>
    <scope>NUCLEOTIDE SEQUENCE [LARGE SCALE GENOMIC DNA]</scope>
    <source>
        <strain evidence="9 10">DSM 22413</strain>
    </source>
</reference>
<feature type="transmembrane region" description="Helical" evidence="7">
    <location>
        <begin position="107"/>
        <end position="127"/>
    </location>
</feature>
<comment type="subcellular location">
    <subcellularLocation>
        <location evidence="1 7">Cell membrane</location>
        <topology evidence="1 7">Multi-pass membrane protein</topology>
    </subcellularLocation>
</comment>
<feature type="transmembrane region" description="Helical" evidence="7">
    <location>
        <begin position="66"/>
        <end position="95"/>
    </location>
</feature>
<dbReference type="PANTHER" id="PTHR43227">
    <property type="entry name" value="BLL4140 PROTEIN"/>
    <property type="match status" value="1"/>
</dbReference>
<feature type="transmembrane region" description="Helical" evidence="7">
    <location>
        <begin position="202"/>
        <end position="223"/>
    </location>
</feature>
<sequence>MKSVFGDRRAVILLLTPALLVYSLVMLVPVVWSLGYTFFEGNAINGFSFAGLDNFRELLSDPDAHAALWFTVRFALVLTVVQVAMGYLLSLLYVFVLRRASSLVRTLVFFPVILPTVAVSLLFQQLFEYAPRNGPVNSLLNVFGIHSVDWFGSSGSAFWVLIIMETWRSMGFYAVLLYAGLVDIPEEILESARLDGASGVRLVRHVVVPLSLPVLLSSVIFSINGTLKIFDSVVALTNGGPGSSTTPLTVYMFQTSFSYGEYGYGSTIALLLTMLCLVVTLFIFRTSRRDTTKA</sequence>
<evidence type="ECO:0000256" key="7">
    <source>
        <dbReference type="RuleBase" id="RU363032"/>
    </source>
</evidence>
<dbReference type="PROSITE" id="PS50928">
    <property type="entry name" value="ABC_TM1"/>
    <property type="match status" value="1"/>
</dbReference>
<evidence type="ECO:0000256" key="4">
    <source>
        <dbReference type="ARBA" id="ARBA00022692"/>
    </source>
</evidence>
<evidence type="ECO:0000259" key="8">
    <source>
        <dbReference type="PROSITE" id="PS50928"/>
    </source>
</evidence>
<dbReference type="EMBL" id="PGTZ01000009">
    <property type="protein sequence ID" value="PJI91154.1"/>
    <property type="molecule type" value="Genomic_DNA"/>
</dbReference>
<dbReference type="RefSeq" id="WP_100350533.1">
    <property type="nucleotide sequence ID" value="NZ_PGTZ01000009.1"/>
</dbReference>
<accession>A0A2M8WJP4</accession>
<comment type="similarity">
    <text evidence="7">Belongs to the binding-protein-dependent transport system permease family.</text>
</comment>
<feature type="domain" description="ABC transmembrane type-1" evidence="8">
    <location>
        <begin position="68"/>
        <end position="283"/>
    </location>
</feature>
<dbReference type="OrthoDB" id="9805974at2"/>
<keyword evidence="3" id="KW-1003">Cell membrane</keyword>
<feature type="transmembrane region" description="Helical" evidence="7">
    <location>
        <begin position="262"/>
        <end position="284"/>
    </location>
</feature>
<evidence type="ECO:0000256" key="1">
    <source>
        <dbReference type="ARBA" id="ARBA00004651"/>
    </source>
</evidence>
<comment type="caution">
    <text evidence="9">The sequence shown here is derived from an EMBL/GenBank/DDBJ whole genome shotgun (WGS) entry which is preliminary data.</text>
</comment>
<keyword evidence="5 7" id="KW-1133">Transmembrane helix</keyword>
<evidence type="ECO:0000256" key="2">
    <source>
        <dbReference type="ARBA" id="ARBA00022448"/>
    </source>
</evidence>
<keyword evidence="6 7" id="KW-0472">Membrane</keyword>
<dbReference type="GO" id="GO:0055085">
    <property type="term" value="P:transmembrane transport"/>
    <property type="evidence" value="ECO:0007669"/>
    <property type="project" value="InterPro"/>
</dbReference>
<gene>
    <name evidence="9" type="ORF">CLV34_2422</name>
</gene>
<feature type="transmembrane region" description="Helical" evidence="7">
    <location>
        <begin position="12"/>
        <end position="32"/>
    </location>
</feature>
<evidence type="ECO:0000256" key="3">
    <source>
        <dbReference type="ARBA" id="ARBA00022475"/>
    </source>
</evidence>
<dbReference type="InterPro" id="IPR000515">
    <property type="entry name" value="MetI-like"/>
</dbReference>
<dbReference type="Pfam" id="PF00528">
    <property type="entry name" value="BPD_transp_1"/>
    <property type="match status" value="1"/>
</dbReference>
<keyword evidence="2 7" id="KW-0813">Transport</keyword>
<name>A0A2M8WJP4_9MICO</name>
<evidence type="ECO:0000256" key="6">
    <source>
        <dbReference type="ARBA" id="ARBA00023136"/>
    </source>
</evidence>
<dbReference type="InterPro" id="IPR035906">
    <property type="entry name" value="MetI-like_sf"/>
</dbReference>
<dbReference type="InterPro" id="IPR050809">
    <property type="entry name" value="UgpAE/MalFG_permease"/>
</dbReference>
<dbReference type="SUPFAM" id="SSF161098">
    <property type="entry name" value="MetI-like"/>
    <property type="match status" value="1"/>
</dbReference>
<dbReference type="Proteomes" id="UP000231586">
    <property type="component" value="Unassembled WGS sequence"/>
</dbReference>
<dbReference type="AlphaFoldDB" id="A0A2M8WJP4"/>
<dbReference type="GO" id="GO:0005886">
    <property type="term" value="C:plasma membrane"/>
    <property type="evidence" value="ECO:0007669"/>
    <property type="project" value="UniProtKB-SubCell"/>
</dbReference>
<evidence type="ECO:0000256" key="5">
    <source>
        <dbReference type="ARBA" id="ARBA00022989"/>
    </source>
</evidence>
<organism evidence="9 10">
    <name type="scientific">Luteimicrobium subarcticum</name>
    <dbReference type="NCBI Taxonomy" id="620910"/>
    <lineage>
        <taxon>Bacteria</taxon>
        <taxon>Bacillati</taxon>
        <taxon>Actinomycetota</taxon>
        <taxon>Actinomycetes</taxon>
        <taxon>Micrococcales</taxon>
        <taxon>Luteimicrobium</taxon>
    </lineage>
</organism>
<proteinExistence type="inferred from homology"/>
<keyword evidence="10" id="KW-1185">Reference proteome</keyword>
<dbReference type="PANTHER" id="PTHR43227:SF8">
    <property type="entry name" value="DIACETYLCHITOBIOSE UPTAKE SYSTEM PERMEASE PROTEIN DASB"/>
    <property type="match status" value="1"/>
</dbReference>
<dbReference type="Gene3D" id="1.10.3720.10">
    <property type="entry name" value="MetI-like"/>
    <property type="match status" value="1"/>
</dbReference>
<evidence type="ECO:0000313" key="9">
    <source>
        <dbReference type="EMBL" id="PJI91154.1"/>
    </source>
</evidence>
<dbReference type="CDD" id="cd06261">
    <property type="entry name" value="TM_PBP2"/>
    <property type="match status" value="1"/>
</dbReference>